<evidence type="ECO:0000313" key="2">
    <source>
        <dbReference type="EMBL" id="KAJ1730355.1"/>
    </source>
</evidence>
<reference evidence="2" key="1">
    <citation type="submission" date="2022-07" db="EMBL/GenBank/DDBJ databases">
        <title>Phylogenomic reconstructions and comparative analyses of Kickxellomycotina fungi.</title>
        <authorList>
            <person name="Reynolds N.K."/>
            <person name="Stajich J.E."/>
            <person name="Barry K."/>
            <person name="Grigoriev I.V."/>
            <person name="Crous P."/>
            <person name="Smith M.E."/>
        </authorList>
    </citation>
    <scope>NUCLEOTIDE SEQUENCE</scope>
    <source>
        <strain evidence="2">BCRC 34381</strain>
    </source>
</reference>
<evidence type="ECO:0000256" key="1">
    <source>
        <dbReference type="SAM" id="MobiDB-lite"/>
    </source>
</evidence>
<protein>
    <submittedName>
        <fullName evidence="2">Uncharacterized protein</fullName>
    </submittedName>
</protein>
<dbReference type="PANTHER" id="PTHR35140">
    <property type="entry name" value="MITOTIC CHECK POINT PROTEIN BFA1"/>
    <property type="match status" value="1"/>
</dbReference>
<organism evidence="2 3">
    <name type="scientific">Coemansia biformis</name>
    <dbReference type="NCBI Taxonomy" id="1286918"/>
    <lineage>
        <taxon>Eukaryota</taxon>
        <taxon>Fungi</taxon>
        <taxon>Fungi incertae sedis</taxon>
        <taxon>Zoopagomycota</taxon>
        <taxon>Kickxellomycotina</taxon>
        <taxon>Kickxellomycetes</taxon>
        <taxon>Kickxellales</taxon>
        <taxon>Kickxellaceae</taxon>
        <taxon>Coemansia</taxon>
    </lineage>
</organism>
<dbReference type="AlphaFoldDB" id="A0A9W7YCV3"/>
<dbReference type="PANTHER" id="PTHR35140:SF1">
    <property type="entry name" value="MITOTIC CHECK POINT PROTEIN BFA1"/>
    <property type="match status" value="1"/>
</dbReference>
<keyword evidence="3" id="KW-1185">Reference proteome</keyword>
<dbReference type="GO" id="GO:1990334">
    <property type="term" value="C:Bfa1-Bub2 complex"/>
    <property type="evidence" value="ECO:0007669"/>
    <property type="project" value="InterPro"/>
</dbReference>
<feature type="region of interest" description="Disordered" evidence="1">
    <location>
        <begin position="1"/>
        <end position="23"/>
    </location>
</feature>
<comment type="caution">
    <text evidence="2">The sequence shown here is derived from an EMBL/GenBank/DDBJ whole genome shotgun (WGS) entry which is preliminary data.</text>
</comment>
<gene>
    <name evidence="2" type="ORF">LPJ61_003058</name>
</gene>
<name>A0A9W7YCV3_9FUNG</name>
<feature type="region of interest" description="Disordered" evidence="1">
    <location>
        <begin position="155"/>
        <end position="194"/>
    </location>
</feature>
<dbReference type="GO" id="GO:0005096">
    <property type="term" value="F:GTPase activator activity"/>
    <property type="evidence" value="ECO:0007669"/>
    <property type="project" value="InterPro"/>
</dbReference>
<dbReference type="OrthoDB" id="5569570at2759"/>
<sequence>MRLEEKLAKWAERPEDEDEDGDYGLIIDDTVTAARPTPFPPKFTKAGSCSLLPTRPALLSPPMLMAANIRPLGRPADAGMPQRHAARLPLSARDVLQRFTEPASSDNYDDMVLPEDEEMLDRQLAEWRTPCRRTPSWPNGLADEVTMSGATAVETEAPRTKPAAAAAHAASSPKESPTSGPAASRRHAPQPPIPADARSLALAAMGPRSPLCRAEPRGPRQPMLITSAQQPTEPVVLGRMRYDPARRMWLGNEEEGVRIAGAIADSEHELYARSAGRAEHPIDTSKLAHKVSQRSGCLGLSPVNPDDMDIDSVGHCTSPGAGSPQFLIHAAAAAATTTTTAAAVAAANGRRRLSPTNPLTQGSIEAAKGRPALIPPSAASLVDPAAGVVVGGRARPIFDPQNLRWIDPNENQLDSPADPFRDIADLPVEPSSVDAVHCKSRARSASDALGGDATKSCFALTDEQIAAYHRESVDYDSFAQHWFPKSSI</sequence>
<dbReference type="Proteomes" id="UP001143981">
    <property type="component" value="Unassembled WGS sequence"/>
</dbReference>
<dbReference type="InterPro" id="IPR034586">
    <property type="entry name" value="Bfa1/Byr4"/>
</dbReference>
<evidence type="ECO:0000313" key="3">
    <source>
        <dbReference type="Proteomes" id="UP001143981"/>
    </source>
</evidence>
<proteinExistence type="predicted"/>
<accession>A0A9W7YCV3</accession>
<feature type="compositionally biased region" description="Basic and acidic residues" evidence="1">
    <location>
        <begin position="1"/>
        <end position="13"/>
    </location>
</feature>
<dbReference type="EMBL" id="JANBOI010000466">
    <property type="protein sequence ID" value="KAJ1730355.1"/>
    <property type="molecule type" value="Genomic_DNA"/>
</dbReference>
<dbReference type="GO" id="GO:0001100">
    <property type="term" value="P:negative regulation of exit from mitosis"/>
    <property type="evidence" value="ECO:0007669"/>
    <property type="project" value="InterPro"/>
</dbReference>